<dbReference type="Pfam" id="PF13560">
    <property type="entry name" value="HTH_31"/>
    <property type="match status" value="1"/>
</dbReference>
<organism evidence="2 3">
    <name type="scientific">Streptomyces coacervatus</name>
    <dbReference type="NCBI Taxonomy" id="647381"/>
    <lineage>
        <taxon>Bacteria</taxon>
        <taxon>Bacillati</taxon>
        <taxon>Actinomycetota</taxon>
        <taxon>Actinomycetes</taxon>
        <taxon>Kitasatosporales</taxon>
        <taxon>Streptomycetaceae</taxon>
        <taxon>Streptomyces</taxon>
    </lineage>
</organism>
<sequence>MLAAPPGVEAVGGDPLGTATFQNPFALAVTYADGAAGRCGQRPFDERWLRLGRRRSVPPPAGQQCPDDGELALSGRQATARGDMGELVDGDRESRRAELGRTLKFLREKAGKTLAQLSAETSYDRSYLFRLEKGERLSKRAVMEDLDTYYGSGDLLVRLCRDARKEVVKDKYKAFMDLEATARVMWMFQLRVPGLLQTEDYARAVLSGLSGGQTTAGNGEEVEEQVALRMGRQELLYRDPAPSVRVILDEGALRRPVPDAKVWMDQLSHLVDAAGHPDVALQVLPFTAGVHDLMDSHLWLFWQRVGDPVAYVEGNGFGELIDDPDKVLSFRLSYDRVRDAALTPVESTAFIKRLLEECRS</sequence>
<evidence type="ECO:0000259" key="1">
    <source>
        <dbReference type="PROSITE" id="PS50943"/>
    </source>
</evidence>
<dbReference type="Gene3D" id="1.10.260.40">
    <property type="entry name" value="lambda repressor-like DNA-binding domains"/>
    <property type="match status" value="1"/>
</dbReference>
<dbReference type="InterPro" id="IPR001387">
    <property type="entry name" value="Cro/C1-type_HTH"/>
</dbReference>
<gene>
    <name evidence="2" type="ORF">GCM10022403_089080</name>
</gene>
<dbReference type="SMART" id="SM00530">
    <property type="entry name" value="HTH_XRE"/>
    <property type="match status" value="1"/>
</dbReference>
<feature type="domain" description="HTH cro/C1-type" evidence="1">
    <location>
        <begin position="103"/>
        <end position="156"/>
    </location>
</feature>
<reference evidence="3" key="1">
    <citation type="journal article" date="2019" name="Int. J. Syst. Evol. Microbiol.">
        <title>The Global Catalogue of Microorganisms (GCM) 10K type strain sequencing project: providing services to taxonomists for standard genome sequencing and annotation.</title>
        <authorList>
            <consortium name="The Broad Institute Genomics Platform"/>
            <consortium name="The Broad Institute Genome Sequencing Center for Infectious Disease"/>
            <person name="Wu L."/>
            <person name="Ma J."/>
        </authorList>
    </citation>
    <scope>NUCLEOTIDE SEQUENCE [LARGE SCALE GENOMIC DNA]</scope>
    <source>
        <strain evidence="3">JCM 17138</strain>
    </source>
</reference>
<dbReference type="InterPro" id="IPR010982">
    <property type="entry name" value="Lambda_DNA-bd_dom_sf"/>
</dbReference>
<dbReference type="Pfam" id="PF19054">
    <property type="entry name" value="DUF5753"/>
    <property type="match status" value="1"/>
</dbReference>
<keyword evidence="3" id="KW-1185">Reference proteome</keyword>
<evidence type="ECO:0000313" key="3">
    <source>
        <dbReference type="Proteomes" id="UP001501009"/>
    </source>
</evidence>
<dbReference type="SUPFAM" id="SSF47413">
    <property type="entry name" value="lambda repressor-like DNA-binding domains"/>
    <property type="match status" value="1"/>
</dbReference>
<dbReference type="PROSITE" id="PS50943">
    <property type="entry name" value="HTH_CROC1"/>
    <property type="match status" value="1"/>
</dbReference>
<accession>A0ABP7JFK8</accession>
<comment type="caution">
    <text evidence="2">The sequence shown here is derived from an EMBL/GenBank/DDBJ whole genome shotgun (WGS) entry which is preliminary data.</text>
</comment>
<evidence type="ECO:0000313" key="2">
    <source>
        <dbReference type="EMBL" id="GAA3843306.1"/>
    </source>
</evidence>
<name>A0ABP7JFK8_9ACTN</name>
<proteinExistence type="predicted"/>
<dbReference type="Proteomes" id="UP001501009">
    <property type="component" value="Unassembled WGS sequence"/>
</dbReference>
<protein>
    <submittedName>
        <fullName evidence="2">Helix-turn-helix transcriptional regulator</fullName>
    </submittedName>
</protein>
<dbReference type="InterPro" id="IPR043917">
    <property type="entry name" value="DUF5753"/>
</dbReference>
<dbReference type="CDD" id="cd00093">
    <property type="entry name" value="HTH_XRE"/>
    <property type="match status" value="1"/>
</dbReference>
<dbReference type="EMBL" id="BAABDE010000047">
    <property type="protein sequence ID" value="GAA3843306.1"/>
    <property type="molecule type" value="Genomic_DNA"/>
</dbReference>